<dbReference type="AlphaFoldDB" id="A0A2P6R4R5"/>
<evidence type="ECO:0000313" key="3">
    <source>
        <dbReference type="EMBL" id="PRQ41423.1"/>
    </source>
</evidence>
<keyword evidence="2" id="KW-0812">Transmembrane</keyword>
<evidence type="ECO:0000256" key="1">
    <source>
        <dbReference type="SAM" id="MobiDB-lite"/>
    </source>
</evidence>
<dbReference type="Proteomes" id="UP000238479">
    <property type="component" value="Chromosome 4"/>
</dbReference>
<dbReference type="PANTHER" id="PTHR34379:SF3">
    <property type="entry name" value="PROTEIN, PUTATIVE-RELATED"/>
    <property type="match status" value="1"/>
</dbReference>
<gene>
    <name evidence="3" type="ORF">RchiOBHm_Chr4g0446731</name>
</gene>
<keyword evidence="4" id="KW-1185">Reference proteome</keyword>
<dbReference type="Gramene" id="PRQ41423">
    <property type="protein sequence ID" value="PRQ41423"/>
    <property type="gene ID" value="RchiOBHm_Chr4g0446731"/>
</dbReference>
<accession>A0A2P6R4R5</accession>
<proteinExistence type="predicted"/>
<keyword evidence="2" id="KW-1133">Transmembrane helix</keyword>
<keyword evidence="2" id="KW-0472">Membrane</keyword>
<sequence length="327" mass="35909">MAKVPEKTSPPLKPKTTTFLVCFRFSSRKTLRSHDYNNNKIIKSRSWFCWSRFRSKKAAATKTVVPLDVSTVSEKQAIPSTLVKLEPKSKHGKFEPKNEVPAATDVVGGPGVPIQPLIVSEKAPNSKQKPPETASDMISLENSTQGSDASKDYTYQKRRLSFRRKVESIRTSAAGGAGSSQPGSPVQQENKSRGTVAVISPPATSLPVTPKRPRRGGGGSSAIPSSARKTWLVSNELTMSTKRLDPLVGMTIIMVTLIIMVLWGRLCAILCTAAWFYLLPRLTQNSNLTTTSSTAGDDHLDFSSDEYKKKVVLEGFLERNNHRNHVI</sequence>
<dbReference type="InterPro" id="IPR040411">
    <property type="entry name" value="At5g23160-like"/>
</dbReference>
<feature type="compositionally biased region" description="Basic and acidic residues" evidence="1">
    <location>
        <begin position="89"/>
        <end position="98"/>
    </location>
</feature>
<name>A0A2P6R4R5_ROSCH</name>
<comment type="caution">
    <text evidence="3">The sequence shown here is derived from an EMBL/GenBank/DDBJ whole genome shotgun (WGS) entry which is preliminary data.</text>
</comment>
<feature type="region of interest" description="Disordered" evidence="1">
    <location>
        <begin position="89"/>
        <end position="108"/>
    </location>
</feature>
<feature type="region of interest" description="Disordered" evidence="1">
    <location>
        <begin position="113"/>
        <end position="155"/>
    </location>
</feature>
<evidence type="ECO:0000256" key="2">
    <source>
        <dbReference type="SAM" id="Phobius"/>
    </source>
</evidence>
<dbReference type="PANTHER" id="PTHR34379">
    <property type="entry name" value="OS07G0553800 PROTEIN"/>
    <property type="match status" value="1"/>
</dbReference>
<dbReference type="EMBL" id="PDCK01000042">
    <property type="protein sequence ID" value="PRQ41423.1"/>
    <property type="molecule type" value="Genomic_DNA"/>
</dbReference>
<feature type="region of interest" description="Disordered" evidence="1">
    <location>
        <begin position="169"/>
        <end position="225"/>
    </location>
</feature>
<dbReference type="OMA" id="WRFCANK"/>
<organism evidence="3 4">
    <name type="scientific">Rosa chinensis</name>
    <name type="common">China rose</name>
    <dbReference type="NCBI Taxonomy" id="74649"/>
    <lineage>
        <taxon>Eukaryota</taxon>
        <taxon>Viridiplantae</taxon>
        <taxon>Streptophyta</taxon>
        <taxon>Embryophyta</taxon>
        <taxon>Tracheophyta</taxon>
        <taxon>Spermatophyta</taxon>
        <taxon>Magnoliopsida</taxon>
        <taxon>eudicotyledons</taxon>
        <taxon>Gunneridae</taxon>
        <taxon>Pentapetalae</taxon>
        <taxon>rosids</taxon>
        <taxon>fabids</taxon>
        <taxon>Rosales</taxon>
        <taxon>Rosaceae</taxon>
        <taxon>Rosoideae</taxon>
        <taxon>Rosoideae incertae sedis</taxon>
        <taxon>Rosa</taxon>
    </lineage>
</organism>
<reference evidence="3 4" key="1">
    <citation type="journal article" date="2018" name="Nat. Genet.">
        <title>The Rosa genome provides new insights in the design of modern roses.</title>
        <authorList>
            <person name="Bendahmane M."/>
        </authorList>
    </citation>
    <scope>NUCLEOTIDE SEQUENCE [LARGE SCALE GENOMIC DNA]</scope>
    <source>
        <strain evidence="4">cv. Old Blush</strain>
    </source>
</reference>
<feature type="transmembrane region" description="Helical" evidence="2">
    <location>
        <begin position="247"/>
        <end position="278"/>
    </location>
</feature>
<protein>
    <submittedName>
        <fullName evidence="3">Uncharacterized protein</fullName>
    </submittedName>
</protein>
<evidence type="ECO:0000313" key="4">
    <source>
        <dbReference type="Proteomes" id="UP000238479"/>
    </source>
</evidence>